<dbReference type="SUPFAM" id="SSF53067">
    <property type="entry name" value="Actin-like ATPase domain"/>
    <property type="match status" value="1"/>
</dbReference>
<feature type="region of interest" description="Disordered" evidence="1">
    <location>
        <begin position="194"/>
        <end position="231"/>
    </location>
</feature>
<name>A0A1G6XHD0_9ACTN</name>
<evidence type="ECO:0000259" key="2">
    <source>
        <dbReference type="Pfam" id="PF00814"/>
    </source>
</evidence>
<dbReference type="STRING" id="675864.SAMN04489747_1711"/>
<keyword evidence="4" id="KW-1185">Reference proteome</keyword>
<dbReference type="AlphaFoldDB" id="A0A1G6XHD0"/>
<evidence type="ECO:0000313" key="4">
    <source>
        <dbReference type="Proteomes" id="UP000198546"/>
    </source>
</evidence>
<dbReference type="PANTHER" id="PTHR11735">
    <property type="entry name" value="TRNA N6-ADENOSINE THREONYLCARBAMOYLTRANSFERASE"/>
    <property type="match status" value="1"/>
</dbReference>
<dbReference type="InterPro" id="IPR000905">
    <property type="entry name" value="Gcp-like_dom"/>
</dbReference>
<dbReference type="CDD" id="cd24032">
    <property type="entry name" value="ASKHA_NBD_TsaB"/>
    <property type="match status" value="1"/>
</dbReference>
<evidence type="ECO:0000313" key="3">
    <source>
        <dbReference type="EMBL" id="SDD77462.1"/>
    </source>
</evidence>
<dbReference type="Gene3D" id="3.30.420.40">
    <property type="match status" value="2"/>
</dbReference>
<accession>A0A1G6XHD0</accession>
<dbReference type="PANTHER" id="PTHR11735:SF11">
    <property type="entry name" value="TRNA THREONYLCARBAMOYLADENOSINE BIOSYNTHESIS PROTEIN TSAB"/>
    <property type="match status" value="1"/>
</dbReference>
<dbReference type="NCBIfam" id="TIGR03725">
    <property type="entry name" value="T6A_YeaZ"/>
    <property type="match status" value="1"/>
</dbReference>
<organism evidence="3 4">
    <name type="scientific">Auraticoccus monumenti</name>
    <dbReference type="NCBI Taxonomy" id="675864"/>
    <lineage>
        <taxon>Bacteria</taxon>
        <taxon>Bacillati</taxon>
        <taxon>Actinomycetota</taxon>
        <taxon>Actinomycetes</taxon>
        <taxon>Propionibacteriales</taxon>
        <taxon>Propionibacteriaceae</taxon>
        <taxon>Auraticoccus</taxon>
    </lineage>
</organism>
<dbReference type="GO" id="GO:0002949">
    <property type="term" value="P:tRNA threonylcarbamoyladenosine modification"/>
    <property type="evidence" value="ECO:0007669"/>
    <property type="project" value="InterPro"/>
</dbReference>
<dbReference type="InterPro" id="IPR022496">
    <property type="entry name" value="T6A_TsaB"/>
</dbReference>
<sequence length="231" mass="23968">MSGARLTLALDTSTVAAVGLARGGELLASQRFEDTRAHVEQLLPLVRSVLDGAGLSLADVERLVVGTGPGPFTGLRVGIATAEVLALTLGVPLTGVTSLDVLARQVARSGAAPEEFLVVSDARRREVYWSRHDATGLRLEGPEVGAPDSLPALPVAGPGTDVDPGLAARGTGLAGALDAGVMALEVDLLPDTGLEPRYLRRPDATVPGRPKSTLVGPPPRLRPRPRREGPR</sequence>
<feature type="domain" description="Gcp-like" evidence="2">
    <location>
        <begin position="35"/>
        <end position="135"/>
    </location>
</feature>
<dbReference type="InterPro" id="IPR043129">
    <property type="entry name" value="ATPase_NBD"/>
</dbReference>
<proteinExistence type="predicted"/>
<dbReference type="RefSeq" id="WP_231946562.1">
    <property type="nucleotide sequence ID" value="NZ_LT629688.1"/>
</dbReference>
<dbReference type="Pfam" id="PF00814">
    <property type="entry name" value="TsaD"/>
    <property type="match status" value="1"/>
</dbReference>
<evidence type="ECO:0000256" key="1">
    <source>
        <dbReference type="SAM" id="MobiDB-lite"/>
    </source>
</evidence>
<gene>
    <name evidence="3" type="ORF">SAMN04489747_1711</name>
</gene>
<dbReference type="Proteomes" id="UP000198546">
    <property type="component" value="Chromosome i"/>
</dbReference>
<dbReference type="GO" id="GO:0005829">
    <property type="term" value="C:cytosol"/>
    <property type="evidence" value="ECO:0007669"/>
    <property type="project" value="TreeGrafter"/>
</dbReference>
<reference evidence="3 4" key="1">
    <citation type="submission" date="2016-10" db="EMBL/GenBank/DDBJ databases">
        <authorList>
            <person name="de Groot N.N."/>
        </authorList>
    </citation>
    <scope>NUCLEOTIDE SEQUENCE [LARGE SCALE GENOMIC DNA]</scope>
    <source>
        <strain evidence="3 4">MON 2.2</strain>
    </source>
</reference>
<protein>
    <submittedName>
        <fullName evidence="3">tRNA threonylcarbamoyl adenosine modification protein YeaZ</fullName>
    </submittedName>
</protein>
<dbReference type="EMBL" id="LT629688">
    <property type="protein sequence ID" value="SDD77462.1"/>
    <property type="molecule type" value="Genomic_DNA"/>
</dbReference>